<sequence>MFSDMATIMQSTSSTFLDLTPTIVLLLSPDLLPYVSYILLGGEALPCRMLEGRFSAGITIFNAFNAFSPAGCYTIVLVHNSDNARSTFACIPIAGALGHLHIYLLNDKLDQVRTGQIASIILPTRERELEELFGSAIDRHKVASPSSSASSSSDSEESSRTFPSSNISLHPSWLDCQNVMEVIR</sequence>
<gene>
    <name evidence="1" type="ORF">IE53DRAFT_370207</name>
</gene>
<protein>
    <submittedName>
        <fullName evidence="1">Uncharacterized protein</fullName>
    </submittedName>
</protein>
<name>A0ACD0NSX4_9BASI</name>
<accession>A0ACD0NSX4</accession>
<proteinExistence type="predicted"/>
<dbReference type="Proteomes" id="UP000245626">
    <property type="component" value="Unassembled WGS sequence"/>
</dbReference>
<dbReference type="EMBL" id="KZ820124">
    <property type="protein sequence ID" value="PWN48916.1"/>
    <property type="molecule type" value="Genomic_DNA"/>
</dbReference>
<evidence type="ECO:0000313" key="1">
    <source>
        <dbReference type="EMBL" id="PWN48916.1"/>
    </source>
</evidence>
<reference evidence="1 2" key="1">
    <citation type="journal article" date="2018" name="Mol. Biol. Evol.">
        <title>Broad Genomic Sampling Reveals a Smut Pathogenic Ancestry of the Fungal Clade Ustilaginomycotina.</title>
        <authorList>
            <person name="Kijpornyongpan T."/>
            <person name="Mondo S.J."/>
            <person name="Barry K."/>
            <person name="Sandor L."/>
            <person name="Lee J."/>
            <person name="Lipzen A."/>
            <person name="Pangilinan J."/>
            <person name="LaButti K."/>
            <person name="Hainaut M."/>
            <person name="Henrissat B."/>
            <person name="Grigoriev I.V."/>
            <person name="Spatafora J.W."/>
            <person name="Aime M.C."/>
        </authorList>
    </citation>
    <scope>NUCLEOTIDE SEQUENCE [LARGE SCALE GENOMIC DNA]</scope>
    <source>
        <strain evidence="1 2">SA 807</strain>
    </source>
</reference>
<keyword evidence="2" id="KW-1185">Reference proteome</keyword>
<evidence type="ECO:0000313" key="2">
    <source>
        <dbReference type="Proteomes" id="UP000245626"/>
    </source>
</evidence>
<organism evidence="1 2">
    <name type="scientific">Violaceomyces palustris</name>
    <dbReference type="NCBI Taxonomy" id="1673888"/>
    <lineage>
        <taxon>Eukaryota</taxon>
        <taxon>Fungi</taxon>
        <taxon>Dikarya</taxon>
        <taxon>Basidiomycota</taxon>
        <taxon>Ustilaginomycotina</taxon>
        <taxon>Ustilaginomycetes</taxon>
        <taxon>Violaceomycetales</taxon>
        <taxon>Violaceomycetaceae</taxon>
        <taxon>Violaceomyces</taxon>
    </lineage>
</organism>